<keyword evidence="4" id="KW-0158">Chromosome</keyword>
<sequence>MPTKAQTDELQDFRDAIDALEAASRVPAKSRARKITPTVDEICEYAFQFGFPADELLRVIKLVTTKSELDQTSTTTLIKNLYPAGNVPSEPVCAILASLGPARRKPSSSTQAALIRWLSAIHGVLEDHSILTQFYAVLFNLLDMITIRAPLCHLLALITRRKHVRPFRIQRLLELSQLAGNEPALAVLMRVYKNYCPEIIMNTANAGRSSAQSVMLKTGPGGAQVLTLDQQTDLEWRNRLQAIQEVSRRHGLTKGDRGGFKVARSGAKRSKLSILPEVHTFHASEALVTLEDVESAEHFVENLEKLEPPSQIVAGLRDPLLQKYLMLGSSADSERRLEFWLSQYFEEELETLREGFGLSATLSDTLSAIVSYTESSKTLLPIVQQFLTTYIPIWNGSSDLGLIMDLVAYLPPQPFAVSELHRTTLAPLEQGILHGAHAPFDTLFEFYANLAQRWILTISNNSAHKQAYDDLSQHVTVLAQSAISSTASSSTSILTFYEKTASTTGASITAGINYIPIILPPPSLIYNIAMTPSLTTLSRISALLTTYKTALETQIKSTTAFHADSTKILNGYLMDVCNLLWRSRALTTSDSNSFGCLCPDSVTAELAAYISRLDKDDALNRSFDFSHNPLIACLSRTAFSELEKREGREMRHEGPVTQQSLIKLGNEGGVGVSWKEYRVMMLGWLAERGLGGFKMLMFATMKDLMK</sequence>
<comment type="caution">
    <text evidence="7">The sequence shown here is derived from an EMBL/GenBank/DDBJ whole genome shotgun (WGS) entry which is preliminary data.</text>
</comment>
<dbReference type="EMBL" id="WNWQ01000145">
    <property type="protein sequence ID" value="KAE9976825.1"/>
    <property type="molecule type" value="Genomic_DNA"/>
</dbReference>
<dbReference type="PANTHER" id="PTHR48208:SF2">
    <property type="entry name" value="CENTROMERE PROTEIN I"/>
    <property type="match status" value="1"/>
</dbReference>
<keyword evidence="5" id="KW-0539">Nucleus</keyword>
<dbReference type="GO" id="GO:0000939">
    <property type="term" value="C:inner kinetochore"/>
    <property type="evidence" value="ECO:0007669"/>
    <property type="project" value="TreeGrafter"/>
</dbReference>
<dbReference type="CDD" id="cd22647">
    <property type="entry name" value="CTF3_NTD_HEAT"/>
    <property type="match status" value="1"/>
</dbReference>
<dbReference type="GO" id="GO:0034080">
    <property type="term" value="P:CENP-A containing chromatin assembly"/>
    <property type="evidence" value="ECO:0007669"/>
    <property type="project" value="TreeGrafter"/>
</dbReference>
<evidence type="ECO:0008006" key="9">
    <source>
        <dbReference type="Google" id="ProtNLM"/>
    </source>
</evidence>
<evidence type="ECO:0000313" key="8">
    <source>
        <dbReference type="Proteomes" id="UP000433883"/>
    </source>
</evidence>
<keyword evidence="6" id="KW-0137">Centromere</keyword>
<organism evidence="7 8">
    <name type="scientific">Venturia inaequalis</name>
    <name type="common">Apple scab fungus</name>
    <dbReference type="NCBI Taxonomy" id="5025"/>
    <lineage>
        <taxon>Eukaryota</taxon>
        <taxon>Fungi</taxon>
        <taxon>Dikarya</taxon>
        <taxon>Ascomycota</taxon>
        <taxon>Pezizomycotina</taxon>
        <taxon>Dothideomycetes</taxon>
        <taxon>Pleosporomycetidae</taxon>
        <taxon>Venturiales</taxon>
        <taxon>Venturiaceae</taxon>
        <taxon>Venturia</taxon>
    </lineage>
</organism>
<protein>
    <recommendedName>
        <fullName evidence="9">Mis6 domain-containing protein</fullName>
    </recommendedName>
</protein>
<evidence type="ECO:0000313" key="7">
    <source>
        <dbReference type="EMBL" id="KAE9976825.1"/>
    </source>
</evidence>
<gene>
    <name evidence="7" type="ORF">BLS_001830</name>
</gene>
<dbReference type="AlphaFoldDB" id="A0A8H3YWR3"/>
<proteinExistence type="inferred from homology"/>
<dbReference type="Pfam" id="PF07778">
    <property type="entry name" value="CENP-I"/>
    <property type="match status" value="1"/>
</dbReference>
<comment type="subcellular location">
    <subcellularLocation>
        <location evidence="2">Chromosome</location>
        <location evidence="2">Centromere</location>
    </subcellularLocation>
    <subcellularLocation>
        <location evidence="1">Nucleus</location>
    </subcellularLocation>
</comment>
<comment type="similarity">
    <text evidence="3">Belongs to the CENP-I/CTF3 family.</text>
</comment>
<dbReference type="Proteomes" id="UP000433883">
    <property type="component" value="Unassembled WGS sequence"/>
</dbReference>
<dbReference type="GO" id="GO:0000070">
    <property type="term" value="P:mitotic sister chromatid segregation"/>
    <property type="evidence" value="ECO:0007669"/>
    <property type="project" value="TreeGrafter"/>
</dbReference>
<dbReference type="PANTHER" id="PTHR48208">
    <property type="entry name" value="CENTROMERE PROTEIN I"/>
    <property type="match status" value="1"/>
</dbReference>
<accession>A0A8H3YWR3</accession>
<evidence type="ECO:0000256" key="2">
    <source>
        <dbReference type="ARBA" id="ARBA00004584"/>
    </source>
</evidence>
<evidence type="ECO:0000256" key="1">
    <source>
        <dbReference type="ARBA" id="ARBA00004123"/>
    </source>
</evidence>
<dbReference type="GO" id="GO:0005634">
    <property type="term" value="C:nucleus"/>
    <property type="evidence" value="ECO:0007669"/>
    <property type="project" value="UniProtKB-SubCell"/>
</dbReference>
<name>A0A8H3YWR3_VENIN</name>
<evidence type="ECO:0000256" key="6">
    <source>
        <dbReference type="ARBA" id="ARBA00023328"/>
    </source>
</evidence>
<dbReference type="InterPro" id="IPR012485">
    <property type="entry name" value="CENP-I"/>
</dbReference>
<evidence type="ECO:0000256" key="5">
    <source>
        <dbReference type="ARBA" id="ARBA00023242"/>
    </source>
</evidence>
<evidence type="ECO:0000256" key="3">
    <source>
        <dbReference type="ARBA" id="ARBA00005470"/>
    </source>
</evidence>
<reference evidence="7 8" key="1">
    <citation type="submission" date="2019-11" db="EMBL/GenBank/DDBJ databases">
        <title>Venturia inaequalis Genome Resource.</title>
        <authorList>
            <person name="Lichtner F.J."/>
        </authorList>
    </citation>
    <scope>NUCLEOTIDE SEQUENCE [LARGE SCALE GENOMIC DNA]</scope>
    <source>
        <strain evidence="7">Bline_iso_100314</strain>
    </source>
</reference>
<evidence type="ECO:0000256" key="4">
    <source>
        <dbReference type="ARBA" id="ARBA00022454"/>
    </source>
</evidence>